<evidence type="ECO:0000313" key="2">
    <source>
        <dbReference type="EMBL" id="KAG7563114.1"/>
    </source>
</evidence>
<dbReference type="PANTHER" id="PTHR39474:SF1">
    <property type="entry name" value="FUNGAL SPECIFIC TRANSCRIPTION FACTOR"/>
    <property type="match status" value="1"/>
</dbReference>
<feature type="compositionally biased region" description="Low complexity" evidence="1">
    <location>
        <begin position="1"/>
        <end position="17"/>
    </location>
</feature>
<reference evidence="2" key="1">
    <citation type="submission" date="2020-04" db="EMBL/GenBank/DDBJ databases">
        <title>Analysis of mating type loci in Filobasidium floriforme.</title>
        <authorList>
            <person name="Nowrousian M."/>
        </authorList>
    </citation>
    <scope>NUCLEOTIDE SEQUENCE</scope>
    <source>
        <strain evidence="2">CBS 6242</strain>
    </source>
</reference>
<dbReference type="EMBL" id="JABELV010000020">
    <property type="protein sequence ID" value="KAG7563114.1"/>
    <property type="molecule type" value="Genomic_DNA"/>
</dbReference>
<dbReference type="PANTHER" id="PTHR39474">
    <property type="entry name" value="UNNAMED PRODUCT"/>
    <property type="match status" value="1"/>
</dbReference>
<feature type="region of interest" description="Disordered" evidence="1">
    <location>
        <begin position="80"/>
        <end position="99"/>
    </location>
</feature>
<dbReference type="Proteomes" id="UP000812966">
    <property type="component" value="Unassembled WGS sequence"/>
</dbReference>
<organism evidence="2 3">
    <name type="scientific">Filobasidium floriforme</name>
    <dbReference type="NCBI Taxonomy" id="5210"/>
    <lineage>
        <taxon>Eukaryota</taxon>
        <taxon>Fungi</taxon>
        <taxon>Dikarya</taxon>
        <taxon>Basidiomycota</taxon>
        <taxon>Agaricomycotina</taxon>
        <taxon>Tremellomycetes</taxon>
        <taxon>Filobasidiales</taxon>
        <taxon>Filobasidiaceae</taxon>
        <taxon>Filobasidium</taxon>
    </lineage>
</organism>
<dbReference type="AlphaFoldDB" id="A0A8K0JPJ5"/>
<sequence>MSNNNDQPQQPQLALPAPGDPPHEPSTRSLNVVEGTTIQMDELGPIIVNSDGTLSRISNWHEMTPPEQERTVRLIAKRRNQERMKALQKKEDEEQAAKE</sequence>
<name>A0A8K0JPJ5_9TREE</name>
<evidence type="ECO:0000256" key="1">
    <source>
        <dbReference type="SAM" id="MobiDB-lite"/>
    </source>
</evidence>
<keyword evidence="3" id="KW-1185">Reference proteome</keyword>
<proteinExistence type="predicted"/>
<accession>A0A8K0JPJ5</accession>
<protein>
    <submittedName>
        <fullName evidence="2">Uncharacterized protein</fullName>
    </submittedName>
</protein>
<evidence type="ECO:0000313" key="3">
    <source>
        <dbReference type="Proteomes" id="UP000812966"/>
    </source>
</evidence>
<comment type="caution">
    <text evidence="2">The sequence shown here is derived from an EMBL/GenBank/DDBJ whole genome shotgun (WGS) entry which is preliminary data.</text>
</comment>
<feature type="region of interest" description="Disordered" evidence="1">
    <location>
        <begin position="1"/>
        <end position="30"/>
    </location>
</feature>
<gene>
    <name evidence="2" type="ORF">FFLO_01422</name>
</gene>